<feature type="disulfide bond" evidence="17">
    <location>
        <begin position="479"/>
        <end position="518"/>
    </location>
</feature>
<dbReference type="GO" id="GO:0004222">
    <property type="term" value="F:metalloendopeptidase activity"/>
    <property type="evidence" value="ECO:0000318"/>
    <property type="project" value="GO_Central"/>
</dbReference>
<dbReference type="GO" id="GO:0030198">
    <property type="term" value="P:extracellular matrix organization"/>
    <property type="evidence" value="ECO:0000318"/>
    <property type="project" value="GO_Central"/>
</dbReference>
<dbReference type="InterPro" id="IPR050439">
    <property type="entry name" value="ADAMTS_ADAMTS-like"/>
</dbReference>
<feature type="disulfide bond" evidence="17">
    <location>
        <begin position="490"/>
        <end position="502"/>
    </location>
</feature>
<protein>
    <recommendedName>
        <fullName evidence="20">Peptidase M12B domain-containing protein</fullName>
    </recommendedName>
</protein>
<evidence type="ECO:0000256" key="1">
    <source>
        <dbReference type="ARBA" id="ARBA00004498"/>
    </source>
</evidence>
<dbReference type="InterPro" id="IPR036383">
    <property type="entry name" value="TSP1_rpt_sf"/>
</dbReference>
<dbReference type="PRINTS" id="PR01857">
    <property type="entry name" value="ADAMTSFAMILY"/>
</dbReference>
<dbReference type="InParanoid" id="A7SM44"/>
<comment type="subcellular location">
    <subcellularLocation>
        <location evidence="1">Secreted</location>
        <location evidence="1">Extracellular space</location>
        <location evidence="1">Extracellular matrix</location>
    </subcellularLocation>
</comment>
<keyword evidence="7 19" id="KW-0732">Signal</keyword>
<feature type="signal peptide" evidence="19">
    <location>
        <begin position="1"/>
        <end position="18"/>
    </location>
</feature>
<feature type="disulfide bond" evidence="17">
    <location>
        <begin position="442"/>
        <end position="453"/>
    </location>
</feature>
<feature type="binding site" evidence="16 18">
    <location>
        <position position="320"/>
    </location>
    <ligand>
        <name>Zn(2+)</name>
        <dbReference type="ChEBI" id="CHEBI:29105"/>
        <note>catalytic</note>
    </ligand>
</feature>
<evidence type="ECO:0000256" key="10">
    <source>
        <dbReference type="ARBA" id="ARBA00022833"/>
    </source>
</evidence>
<feature type="disulfide bond" evidence="17">
    <location>
        <begin position="398"/>
        <end position="421"/>
    </location>
</feature>
<evidence type="ECO:0000259" key="20">
    <source>
        <dbReference type="PROSITE" id="PS50215"/>
    </source>
</evidence>
<evidence type="ECO:0000256" key="18">
    <source>
        <dbReference type="PROSITE-ProRule" id="PRU00276"/>
    </source>
</evidence>
<feature type="binding site" evidence="16">
    <location>
        <position position="371"/>
    </location>
    <ligand>
        <name>Ca(2+)</name>
        <dbReference type="ChEBI" id="CHEBI:29108"/>
        <label>2</label>
    </ligand>
</feature>
<dbReference type="SUPFAM" id="SSF55486">
    <property type="entry name" value="Metalloproteases ('zincins'), catalytic domain"/>
    <property type="match status" value="1"/>
</dbReference>
<feature type="disulfide bond" evidence="17">
    <location>
        <begin position="475"/>
        <end position="513"/>
    </location>
</feature>
<dbReference type="InterPro" id="IPR013273">
    <property type="entry name" value="ADAMTS/ADAMTS-like"/>
</dbReference>
<dbReference type="SMART" id="SM00209">
    <property type="entry name" value="TSP1"/>
    <property type="match status" value="4"/>
</dbReference>
<keyword evidence="12" id="KW-0865">Zymogen</keyword>
<keyword evidence="16" id="KW-0106">Calcium</keyword>
<name>A7SM44_NEMVE</name>
<dbReference type="InterPro" id="IPR010294">
    <property type="entry name" value="ADAMTS_spacer1"/>
</dbReference>
<dbReference type="Proteomes" id="UP000001593">
    <property type="component" value="Unassembled WGS sequence"/>
</dbReference>
<keyword evidence="14" id="KW-0325">Glycoprotein</keyword>
<evidence type="ECO:0000256" key="19">
    <source>
        <dbReference type="SAM" id="SignalP"/>
    </source>
</evidence>
<dbReference type="Gene3D" id="2.60.120.830">
    <property type="match status" value="1"/>
</dbReference>
<proteinExistence type="predicted"/>
<dbReference type="PANTHER" id="PTHR13723:SF200">
    <property type="entry name" value="ADAM METALLOPEPTIDASE WITH THROMBOSPONDIN TYPE 1 MOTIF B, ISOFORM B"/>
    <property type="match status" value="1"/>
</dbReference>
<organism evidence="21 22">
    <name type="scientific">Nematostella vectensis</name>
    <name type="common">Starlet sea anemone</name>
    <dbReference type="NCBI Taxonomy" id="45351"/>
    <lineage>
        <taxon>Eukaryota</taxon>
        <taxon>Metazoa</taxon>
        <taxon>Cnidaria</taxon>
        <taxon>Anthozoa</taxon>
        <taxon>Hexacorallia</taxon>
        <taxon>Actiniaria</taxon>
        <taxon>Edwardsiidae</taxon>
        <taxon>Nematostella</taxon>
    </lineage>
</organism>
<feature type="binding site" evidence="16 18">
    <location>
        <position position="314"/>
    </location>
    <ligand>
        <name>Zn(2+)</name>
        <dbReference type="ChEBI" id="CHEBI:29105"/>
        <note>catalytic</note>
    </ligand>
</feature>
<dbReference type="PANTHER" id="PTHR13723">
    <property type="entry name" value="ADAMTS A DISINTEGRIN AND METALLOPROTEASE WITH THROMBOSPONDIN MOTIFS PROTEASE"/>
    <property type="match status" value="1"/>
</dbReference>
<dbReference type="InterPro" id="IPR001590">
    <property type="entry name" value="Peptidase_M12B"/>
</dbReference>
<evidence type="ECO:0000256" key="8">
    <source>
        <dbReference type="ARBA" id="ARBA00022737"/>
    </source>
</evidence>
<dbReference type="InterPro" id="IPR006586">
    <property type="entry name" value="ADAM_Cys-rich"/>
</dbReference>
<dbReference type="Pfam" id="PF05986">
    <property type="entry name" value="ADAMTS_spacer1"/>
    <property type="match status" value="1"/>
</dbReference>
<dbReference type="FunFam" id="2.20.100.10:FF:000001">
    <property type="entry name" value="semaphorin-5A isoform X1"/>
    <property type="match status" value="1"/>
</dbReference>
<feature type="disulfide bond" evidence="17">
    <location>
        <begin position="416"/>
        <end position="448"/>
    </location>
</feature>
<dbReference type="InterPro" id="IPR024079">
    <property type="entry name" value="MetalloPept_cat_dom_sf"/>
</dbReference>
<dbReference type="Pfam" id="PF19030">
    <property type="entry name" value="TSP1_ADAMTS"/>
    <property type="match status" value="3"/>
</dbReference>
<dbReference type="Pfam" id="PF00090">
    <property type="entry name" value="TSP_1"/>
    <property type="match status" value="1"/>
</dbReference>
<evidence type="ECO:0000256" key="9">
    <source>
        <dbReference type="ARBA" id="ARBA00022801"/>
    </source>
</evidence>
<evidence type="ECO:0000256" key="4">
    <source>
        <dbReference type="ARBA" id="ARBA00022670"/>
    </source>
</evidence>
<dbReference type="GO" id="GO:0031012">
    <property type="term" value="C:extracellular matrix"/>
    <property type="evidence" value="ECO:0000318"/>
    <property type="project" value="GO_Central"/>
</dbReference>
<feature type="chain" id="PRO_5002715179" description="Peptidase M12B domain-containing protein" evidence="19">
    <location>
        <begin position="19"/>
        <end position="1022"/>
    </location>
</feature>
<dbReference type="Pfam" id="PF17771">
    <property type="entry name" value="ADAMTS_CR_2"/>
    <property type="match status" value="1"/>
</dbReference>
<dbReference type="OMA" id="GNIDWYD"/>
<evidence type="ECO:0000256" key="17">
    <source>
        <dbReference type="PIRSR" id="PIRSR613273-3"/>
    </source>
</evidence>
<feature type="active site" evidence="15 18">
    <location>
        <position position="311"/>
    </location>
</feature>
<keyword evidence="13 17" id="KW-1015">Disulfide bond</keyword>
<evidence type="ECO:0000256" key="13">
    <source>
        <dbReference type="ARBA" id="ARBA00023157"/>
    </source>
</evidence>
<dbReference type="InterPro" id="IPR041645">
    <property type="entry name" value="ADAMTS_CR_2"/>
</dbReference>
<dbReference type="Gene3D" id="3.40.1620.60">
    <property type="match status" value="1"/>
</dbReference>
<evidence type="ECO:0000256" key="6">
    <source>
        <dbReference type="ARBA" id="ARBA00022723"/>
    </source>
</evidence>
<dbReference type="PROSITE" id="PS50092">
    <property type="entry name" value="TSP1"/>
    <property type="match status" value="4"/>
</dbReference>
<dbReference type="SUPFAM" id="SSF82895">
    <property type="entry name" value="TSP-1 type 1 repeat"/>
    <property type="match status" value="4"/>
</dbReference>
<evidence type="ECO:0000256" key="5">
    <source>
        <dbReference type="ARBA" id="ARBA00022685"/>
    </source>
</evidence>
<dbReference type="PhylomeDB" id="A7SM44"/>
<feature type="binding site" evidence="16 18">
    <location>
        <position position="310"/>
    </location>
    <ligand>
        <name>Zn(2+)</name>
        <dbReference type="ChEBI" id="CHEBI:29105"/>
        <note>catalytic</note>
    </ligand>
</feature>
<comment type="cofactor">
    <cofactor evidence="16">
        <name>Zn(2+)</name>
        <dbReference type="ChEBI" id="CHEBI:29105"/>
    </cofactor>
    <text evidence="16">Binds 1 zinc ion per subunit.</text>
</comment>
<dbReference type="GO" id="GO:0006508">
    <property type="term" value="P:proteolysis"/>
    <property type="evidence" value="ECO:0000318"/>
    <property type="project" value="GO_Central"/>
</dbReference>
<evidence type="ECO:0000256" key="2">
    <source>
        <dbReference type="ARBA" id="ARBA00022525"/>
    </source>
</evidence>
<comment type="caution">
    <text evidence="18">Lacks conserved residue(s) required for the propagation of feature annotation.</text>
</comment>
<keyword evidence="9" id="KW-0378">Hydrolase</keyword>
<evidence type="ECO:0000256" key="16">
    <source>
        <dbReference type="PIRSR" id="PIRSR613273-2"/>
    </source>
</evidence>
<dbReference type="Pfam" id="PF01562">
    <property type="entry name" value="Pep_M12B_propep"/>
    <property type="match status" value="1"/>
</dbReference>
<keyword evidence="22" id="KW-1185">Reference proteome</keyword>
<dbReference type="Pfam" id="PF13688">
    <property type="entry name" value="Reprolysin_5"/>
    <property type="match status" value="1"/>
</dbReference>
<dbReference type="Gene3D" id="3.40.390.10">
    <property type="entry name" value="Collagenase (Catalytic Domain)"/>
    <property type="match status" value="1"/>
</dbReference>
<evidence type="ECO:0000256" key="7">
    <source>
        <dbReference type="ARBA" id="ARBA00022729"/>
    </source>
</evidence>
<evidence type="ECO:0000256" key="14">
    <source>
        <dbReference type="ARBA" id="ARBA00023180"/>
    </source>
</evidence>
<evidence type="ECO:0000256" key="3">
    <source>
        <dbReference type="ARBA" id="ARBA00022530"/>
    </source>
</evidence>
<dbReference type="EMBL" id="DS469705">
    <property type="protein sequence ID" value="EDO35202.1"/>
    <property type="molecule type" value="Genomic_DNA"/>
</dbReference>
<dbReference type="AlphaFoldDB" id="A7SM44"/>
<gene>
    <name evidence="21" type="ORF">NEMVEDRAFT_v1g246133</name>
</gene>
<dbReference type="InterPro" id="IPR000884">
    <property type="entry name" value="TSP1_rpt"/>
</dbReference>
<keyword evidence="11" id="KW-0482">Metalloprotease</keyword>
<dbReference type="InterPro" id="IPR002870">
    <property type="entry name" value="Peptidase_M12B_N"/>
</dbReference>
<keyword evidence="10 16" id="KW-0862">Zinc</keyword>
<dbReference type="PROSITE" id="PS50215">
    <property type="entry name" value="ADAM_MEPRO"/>
    <property type="match status" value="1"/>
</dbReference>
<keyword evidence="3" id="KW-0272">Extracellular matrix</keyword>
<keyword evidence="2" id="KW-0964">Secreted</keyword>
<keyword evidence="8" id="KW-0677">Repeat</keyword>
<evidence type="ECO:0000313" key="21">
    <source>
        <dbReference type="EMBL" id="EDO35202.1"/>
    </source>
</evidence>
<evidence type="ECO:0000313" key="22">
    <source>
        <dbReference type="Proteomes" id="UP000001593"/>
    </source>
</evidence>
<feature type="disulfide bond" evidence="17">
    <location>
        <begin position="409"/>
        <end position="429"/>
    </location>
</feature>
<dbReference type="Gene3D" id="2.20.100.10">
    <property type="entry name" value="Thrombospondin type-1 (TSP1) repeat"/>
    <property type="match status" value="4"/>
</dbReference>
<keyword evidence="4" id="KW-0645">Protease</keyword>
<dbReference type="eggNOG" id="KOG3538">
    <property type="taxonomic scope" value="Eukaryota"/>
</dbReference>
<reference evidence="21 22" key="1">
    <citation type="journal article" date="2007" name="Science">
        <title>Sea anemone genome reveals ancestral eumetazoan gene repertoire and genomic organization.</title>
        <authorList>
            <person name="Putnam N.H."/>
            <person name="Srivastava M."/>
            <person name="Hellsten U."/>
            <person name="Dirks B."/>
            <person name="Chapman J."/>
            <person name="Salamov A."/>
            <person name="Terry A."/>
            <person name="Shapiro H."/>
            <person name="Lindquist E."/>
            <person name="Kapitonov V.V."/>
            <person name="Jurka J."/>
            <person name="Genikhovich G."/>
            <person name="Grigoriev I.V."/>
            <person name="Lucas S.M."/>
            <person name="Steele R.E."/>
            <person name="Finnerty J.R."/>
            <person name="Technau U."/>
            <person name="Martindale M.Q."/>
            <person name="Rokhsar D.S."/>
        </authorList>
    </citation>
    <scope>NUCLEOTIDE SEQUENCE [LARGE SCALE GENOMIC DNA]</scope>
    <source>
        <strain evidence="22">CH2 X CH6</strain>
    </source>
</reference>
<accession>A7SM44</accession>
<evidence type="ECO:0000256" key="11">
    <source>
        <dbReference type="ARBA" id="ARBA00023049"/>
    </source>
</evidence>
<feature type="binding site" evidence="16">
    <location>
        <position position="371"/>
    </location>
    <ligand>
        <name>Ca(2+)</name>
        <dbReference type="ChEBI" id="CHEBI:29108"/>
        <label>1</label>
    </ligand>
</feature>
<keyword evidence="5" id="KW-0165">Cleavage on pair of basic residues</keyword>
<dbReference type="SMART" id="SM00608">
    <property type="entry name" value="ACR"/>
    <property type="match status" value="1"/>
</dbReference>
<sequence>MAMFVVVLLLATLTGSLSLHLQDRHKDPPLHHRMTSSELKTFFDVDSHSEVPSYDVVHPFQSDESGNFLSFKLRPHEESRQRRSTGPEEPNFHYFKVRAMGKDLHLKVTKSDDLLSEQARVHTVHKDGSRTSTEVPREAKYYHGHVTSHPDSLVALRIHAGLSGMIDTSEDTMFIQPLPSRLAKHYGAKDGAQPHVVYRRAADDFIDDFPTKETNNGLRMRDSSQPLAKRTGRKYLETHMVADQFTADKYGDETTNYLLMVAHVVPYPYTYKIVTRSVTGGLASAGSTCGSLGKALAGNSGIQASIIVAHEIAHTLGVGHDGASSRPDCRNGQYIMGTSVSGGGKAYKFSPCSREKLQSILTGSSCSPLDDAPGKMVHSLTSWQGKHPGQIYDRTKQCQMTYNSDYKGCGPKIGDCGLLYCSKNGGVTCLSMNAPPLDGTHCGVRKWCIAGECVDDGSSPVDGGWSDWSAEYSTCSYSCGGGVQWKTRTCTNPKPLRGGADCVGPSRAHYKICNPQPCPSGTDTYRKHQCRAINFKAPEPRYSKDSTTGYECDLLCIEGSLMHPRGKVGDGTRCFKDSSIKDVCIQGKCEQVGCDDVLGSGQRVDRCGVCNGDSSTCSVVTGTYSAHCPRWGPYPGCKMFDLPAGATNVHVEKTNADHNVLGIKDASGSYLINLPTWSTTVEAAGTKVIYKHEDSVYQDTIDIPGPTNEQLGLFMVSVIGSNKAVTWTYLIPGNSSVSSSDVEWKTGAWSACSKACGTGSQERDVACVRKDDKTYVRESLCAGSKPAANQECETAKCVSSWYTTEWSPCSATCGKGTQSRSVICRRETFTGSKQYETLPDASCTGSKPTVTLNQECNKVDCPPEWMPTEWSACTKTCAGGRQSRTLSCKLKDLNGAYHEVADYHCHNAIKPSRQQACNSDVKCFNFLGCYRSRTKPLSTLVASFRGNIDWYDMSKTIAHCEAKVKAEHPTWTYFGIEYYGECWSGENGARAYARDGKIDCEGNSYQGTGGPGVLAVYKVNDS</sequence>
<keyword evidence="6 16" id="KW-0479">Metal-binding</keyword>
<feature type="domain" description="Peptidase M12B" evidence="20">
    <location>
        <begin position="305"/>
        <end position="373"/>
    </location>
</feature>
<evidence type="ECO:0000256" key="12">
    <source>
        <dbReference type="ARBA" id="ARBA00023145"/>
    </source>
</evidence>
<dbReference type="FunFam" id="2.20.100.10:FF:000005">
    <property type="entry name" value="ADAM metallopeptidase with thrombospondin type 1 motif 9"/>
    <property type="match status" value="1"/>
</dbReference>
<evidence type="ECO:0000256" key="15">
    <source>
        <dbReference type="PIRSR" id="PIRSR613273-1"/>
    </source>
</evidence>
<dbReference type="GO" id="GO:0046872">
    <property type="term" value="F:metal ion binding"/>
    <property type="evidence" value="ECO:0007669"/>
    <property type="project" value="UniProtKB-KW"/>
</dbReference>
<dbReference type="HOGENOM" id="CLU_000660_1_1_1"/>